<feature type="compositionally biased region" description="Basic and acidic residues" evidence="3">
    <location>
        <begin position="422"/>
        <end position="445"/>
    </location>
</feature>
<dbReference type="CDD" id="cd00009">
    <property type="entry name" value="AAA"/>
    <property type="match status" value="1"/>
</dbReference>
<reference evidence="5" key="2">
    <citation type="journal article" date="2021" name="Microbiome">
        <title>Successional dynamics and alternative stable states in a saline activated sludge microbial community over 9 years.</title>
        <authorList>
            <person name="Wang Y."/>
            <person name="Ye J."/>
            <person name="Ju F."/>
            <person name="Liu L."/>
            <person name="Boyd J.A."/>
            <person name="Deng Y."/>
            <person name="Parks D.H."/>
            <person name="Jiang X."/>
            <person name="Yin X."/>
            <person name="Woodcroft B.J."/>
            <person name="Tyson G.W."/>
            <person name="Hugenholtz P."/>
            <person name="Polz M.F."/>
            <person name="Zhang T."/>
        </authorList>
    </citation>
    <scope>NUCLEOTIDE SEQUENCE</scope>
    <source>
        <strain evidence="5">HKST-UBA02</strain>
    </source>
</reference>
<dbReference type="Gene3D" id="3.40.50.300">
    <property type="entry name" value="P-loop containing nucleotide triphosphate hydrolases"/>
    <property type="match status" value="1"/>
</dbReference>
<evidence type="ECO:0000256" key="1">
    <source>
        <dbReference type="ARBA" id="ARBA00022741"/>
    </source>
</evidence>
<dbReference type="InterPro" id="IPR003593">
    <property type="entry name" value="AAA+_ATPase"/>
</dbReference>
<dbReference type="GO" id="GO:0005524">
    <property type="term" value="F:ATP binding"/>
    <property type="evidence" value="ECO:0007669"/>
    <property type="project" value="UniProtKB-KW"/>
</dbReference>
<proteinExistence type="predicted"/>
<keyword evidence="2" id="KW-0067">ATP-binding</keyword>
<dbReference type="InterPro" id="IPR058031">
    <property type="entry name" value="AAA_lid_NorR"/>
</dbReference>
<feature type="region of interest" description="Disordered" evidence="3">
    <location>
        <begin position="422"/>
        <end position="467"/>
    </location>
</feature>
<dbReference type="PROSITE" id="PS50045">
    <property type="entry name" value="SIGMA54_INTERACT_4"/>
    <property type="match status" value="1"/>
</dbReference>
<dbReference type="EMBL" id="JAGQHS010000188">
    <property type="protein sequence ID" value="MCA9758582.1"/>
    <property type="molecule type" value="Genomic_DNA"/>
</dbReference>
<sequence length="775" mass="84858">MKGNRSVSAALATTLLDAGRLEECLEELERVESDPGISIEIARIRCLALSRLGRWDELHEYLATLPIDESKPLSGLHRLFLARADFAQGGLEAALHRLAESEPTGDGRVDGAILQLKGACELRLGHLGSAADTLVAAIATFERVRSDKDVAECMNTLGICYRSRGAFDLAESCFRRAHASAAEGGVLAGVGMSSSNLGSLYLVLGRLCSAQSMYERASSFLSEAGARARVSSAQAALGVIHCRRGRFAEARECLHQAFRGVPSRLPSRRAAINLEFLAELHLAQGRFVRAARLLRRCVRMGEILCDTRVQYEAQYRLAEAELGQGNAELARSLAVEARDEFQERGDLLEGAFAARVAAQAAACLGHWDTAVGELEVLHRALAEVDEQFEIHRVARILAAARSRESVLDIRLAERAGRVTQRDALELDPTDDTRRVDSASRDRDVPSHSGASPVRRAPRTGVASRSTTLEEHELVFGRSQAFLECVAEVDHLASSMVPVLLEGETGAGKELLARRMHSLGPRATRSLVPFNCGTSSSALFDAELFGYVRGAFTGASSARLGLARMADKGTLLLDEIGELTPESQSRLLRFLDSGEVRPVGSDKLERSDVRVISATHKRLGELVTAGEFRQDLYFRIAANRIRVPALRERLEDLDLLIAYFIRVAERQHLGTLRGVSDTVVQKMSEYAWPGNARELRSHVFDLARKFDGRIATEWAPRRKISSRPAVGREISPDLFESALREANGSPTEAGQLLKVGRCAVYRLASKYGMDLNAFRN</sequence>
<dbReference type="AlphaFoldDB" id="A0A956NFR4"/>
<feature type="domain" description="Sigma-54 factor interaction" evidence="4">
    <location>
        <begin position="474"/>
        <end position="703"/>
    </location>
</feature>
<dbReference type="Pfam" id="PF25601">
    <property type="entry name" value="AAA_lid_14"/>
    <property type="match status" value="1"/>
</dbReference>
<dbReference type="SMART" id="SM00382">
    <property type="entry name" value="AAA"/>
    <property type="match status" value="1"/>
</dbReference>
<name>A0A956NFR4_UNCEI</name>
<dbReference type="InterPro" id="IPR002078">
    <property type="entry name" value="Sigma_54_int"/>
</dbReference>
<dbReference type="InterPro" id="IPR025662">
    <property type="entry name" value="Sigma_54_int_dom_ATP-bd_1"/>
</dbReference>
<dbReference type="SUPFAM" id="SSF52540">
    <property type="entry name" value="P-loop containing nucleoside triphosphate hydrolases"/>
    <property type="match status" value="1"/>
</dbReference>
<reference evidence="5" key="1">
    <citation type="submission" date="2020-04" db="EMBL/GenBank/DDBJ databases">
        <authorList>
            <person name="Zhang T."/>
        </authorList>
    </citation>
    <scope>NUCLEOTIDE SEQUENCE</scope>
    <source>
        <strain evidence="5">HKST-UBA02</strain>
    </source>
</reference>
<evidence type="ECO:0000259" key="4">
    <source>
        <dbReference type="PROSITE" id="PS50045"/>
    </source>
</evidence>
<dbReference type="Pfam" id="PF13424">
    <property type="entry name" value="TPR_12"/>
    <property type="match status" value="1"/>
</dbReference>
<dbReference type="InterPro" id="IPR025943">
    <property type="entry name" value="Sigma_54_int_dom_ATP-bd_2"/>
</dbReference>
<dbReference type="InterPro" id="IPR011990">
    <property type="entry name" value="TPR-like_helical_dom_sf"/>
</dbReference>
<dbReference type="SMART" id="SM00028">
    <property type="entry name" value="TPR"/>
    <property type="match status" value="2"/>
</dbReference>
<evidence type="ECO:0000256" key="2">
    <source>
        <dbReference type="ARBA" id="ARBA00022840"/>
    </source>
</evidence>
<accession>A0A956NFR4</accession>
<comment type="caution">
    <text evidence="5">The sequence shown here is derived from an EMBL/GenBank/DDBJ whole genome shotgun (WGS) entry which is preliminary data.</text>
</comment>
<dbReference type="PROSITE" id="PS00675">
    <property type="entry name" value="SIGMA54_INTERACT_1"/>
    <property type="match status" value="1"/>
</dbReference>
<dbReference type="FunFam" id="3.40.50.300:FF:000006">
    <property type="entry name" value="DNA-binding transcriptional regulator NtrC"/>
    <property type="match status" value="1"/>
</dbReference>
<dbReference type="PANTHER" id="PTHR32071">
    <property type="entry name" value="TRANSCRIPTIONAL REGULATORY PROTEIN"/>
    <property type="match status" value="1"/>
</dbReference>
<dbReference type="Gene3D" id="1.25.40.10">
    <property type="entry name" value="Tetratricopeptide repeat domain"/>
    <property type="match status" value="2"/>
</dbReference>
<dbReference type="InterPro" id="IPR019734">
    <property type="entry name" value="TPR_rpt"/>
</dbReference>
<dbReference type="GO" id="GO:0006355">
    <property type="term" value="P:regulation of DNA-templated transcription"/>
    <property type="evidence" value="ECO:0007669"/>
    <property type="project" value="InterPro"/>
</dbReference>
<dbReference type="Pfam" id="PF00158">
    <property type="entry name" value="Sigma54_activat"/>
    <property type="match status" value="1"/>
</dbReference>
<evidence type="ECO:0000313" key="5">
    <source>
        <dbReference type="EMBL" id="MCA9758582.1"/>
    </source>
</evidence>
<gene>
    <name evidence="5" type="ORF">KDA27_22490</name>
</gene>
<dbReference type="InterPro" id="IPR027417">
    <property type="entry name" value="P-loop_NTPase"/>
</dbReference>
<dbReference type="Gene3D" id="1.10.8.60">
    <property type="match status" value="1"/>
</dbReference>
<protein>
    <submittedName>
        <fullName evidence="5">Sigma 54-interacting transcriptional regulator</fullName>
    </submittedName>
</protein>
<dbReference type="PROSITE" id="PS00676">
    <property type="entry name" value="SIGMA54_INTERACT_2"/>
    <property type="match status" value="1"/>
</dbReference>
<evidence type="ECO:0000256" key="3">
    <source>
        <dbReference type="SAM" id="MobiDB-lite"/>
    </source>
</evidence>
<evidence type="ECO:0000313" key="6">
    <source>
        <dbReference type="Proteomes" id="UP000739538"/>
    </source>
</evidence>
<organism evidence="5 6">
    <name type="scientific">Eiseniibacteriota bacterium</name>
    <dbReference type="NCBI Taxonomy" id="2212470"/>
    <lineage>
        <taxon>Bacteria</taxon>
        <taxon>Candidatus Eiseniibacteriota</taxon>
    </lineage>
</organism>
<dbReference type="SUPFAM" id="SSF48452">
    <property type="entry name" value="TPR-like"/>
    <property type="match status" value="1"/>
</dbReference>
<keyword evidence="1" id="KW-0547">Nucleotide-binding</keyword>
<dbReference type="Proteomes" id="UP000739538">
    <property type="component" value="Unassembled WGS sequence"/>
</dbReference>